<evidence type="ECO:0000313" key="2">
    <source>
        <dbReference type="EnsemblMetazoa" id="ACUA008680-PA"/>
    </source>
</evidence>
<reference evidence="3" key="1">
    <citation type="submission" date="2013-09" db="EMBL/GenBank/DDBJ databases">
        <title>The Genome Sequence of Anopheles culicifacies species A.</title>
        <authorList>
            <consortium name="The Broad Institute Genomics Platform"/>
            <person name="Neafsey D.E."/>
            <person name="Besansky N."/>
            <person name="Howell P."/>
            <person name="Walton C."/>
            <person name="Young S.K."/>
            <person name="Zeng Q."/>
            <person name="Gargeya S."/>
            <person name="Fitzgerald M."/>
            <person name="Haas B."/>
            <person name="Abouelleil A."/>
            <person name="Allen A.W."/>
            <person name="Alvarado L."/>
            <person name="Arachchi H.M."/>
            <person name="Berlin A.M."/>
            <person name="Chapman S.B."/>
            <person name="Gainer-Dewar J."/>
            <person name="Goldberg J."/>
            <person name="Griggs A."/>
            <person name="Gujja S."/>
            <person name="Hansen M."/>
            <person name="Howarth C."/>
            <person name="Imamovic A."/>
            <person name="Ireland A."/>
            <person name="Larimer J."/>
            <person name="McCowan C."/>
            <person name="Murphy C."/>
            <person name="Pearson M."/>
            <person name="Poon T.W."/>
            <person name="Priest M."/>
            <person name="Roberts A."/>
            <person name="Saif S."/>
            <person name="Shea T."/>
            <person name="Sisk P."/>
            <person name="Sykes S."/>
            <person name="Wortman J."/>
            <person name="Nusbaum C."/>
            <person name="Birren B."/>
        </authorList>
    </citation>
    <scope>NUCLEOTIDE SEQUENCE [LARGE SCALE GENOMIC DNA]</scope>
    <source>
        <strain evidence="3">A-37</strain>
    </source>
</reference>
<dbReference type="STRING" id="139723.A0A182M3N9"/>
<accession>A0A182M3N9</accession>
<protein>
    <recommendedName>
        <fullName evidence="1">Alpha-macroglobulin receptor-binding domain-containing protein</fullName>
    </recommendedName>
</protein>
<dbReference type="Gene3D" id="2.60.40.1940">
    <property type="match status" value="1"/>
</dbReference>
<dbReference type="SUPFAM" id="SSF49410">
    <property type="entry name" value="Alpha-macroglobulin receptor domain"/>
    <property type="match status" value="1"/>
</dbReference>
<reference evidence="2" key="2">
    <citation type="submission" date="2020-05" db="UniProtKB">
        <authorList>
            <consortium name="EnsemblMetazoa"/>
        </authorList>
    </citation>
    <scope>IDENTIFICATION</scope>
    <source>
        <strain evidence="2">A-37</strain>
    </source>
</reference>
<proteinExistence type="predicted"/>
<dbReference type="Pfam" id="PF07677">
    <property type="entry name" value="A2M_recep"/>
    <property type="match status" value="1"/>
</dbReference>
<dbReference type="InterPro" id="IPR036595">
    <property type="entry name" value="A-macroglobulin_rcpt-bd_sf"/>
</dbReference>
<dbReference type="VEuPathDB" id="VectorBase:ACUA008680"/>
<dbReference type="InterPro" id="IPR009048">
    <property type="entry name" value="A-macroglobulin_rcpt-bd"/>
</dbReference>
<dbReference type="EnsemblMetazoa" id="ACUA008680-RA">
    <property type="protein sequence ID" value="ACUA008680-PA"/>
    <property type="gene ID" value="ACUA008680"/>
</dbReference>
<dbReference type="EMBL" id="AXCM01006321">
    <property type="status" value="NOT_ANNOTATED_CDS"/>
    <property type="molecule type" value="Genomic_DNA"/>
</dbReference>
<dbReference type="Proteomes" id="UP000075883">
    <property type="component" value="Unassembled WGS sequence"/>
</dbReference>
<evidence type="ECO:0000259" key="1">
    <source>
        <dbReference type="Pfam" id="PF07677"/>
    </source>
</evidence>
<evidence type="ECO:0000313" key="3">
    <source>
        <dbReference type="Proteomes" id="UP000075883"/>
    </source>
</evidence>
<dbReference type="GO" id="GO:0005576">
    <property type="term" value="C:extracellular region"/>
    <property type="evidence" value="ECO:0007669"/>
    <property type="project" value="InterPro"/>
</dbReference>
<feature type="domain" description="Alpha-macroglobulin receptor-binding" evidence="1">
    <location>
        <begin position="84"/>
        <end position="121"/>
    </location>
</feature>
<name>A0A182M3N9_9DIPT</name>
<dbReference type="AlphaFoldDB" id="A0A182M3N9"/>
<sequence length="132" mass="15595">MHATWKISVLMDLYQRLLSWKNKSFDVEAIPSTIPLEEHHRLNLTILAYYNHHKPLKGMAKLEHYLEEDILCQAYWPGYSGILVVVYYNNMGVERNCFTVTAYRRFKVALRRPAYVVVYDTIISDWNAIQVN</sequence>
<keyword evidence="3" id="KW-1185">Reference proteome</keyword>
<organism evidence="2 3">
    <name type="scientific">Anopheles culicifacies</name>
    <dbReference type="NCBI Taxonomy" id="139723"/>
    <lineage>
        <taxon>Eukaryota</taxon>
        <taxon>Metazoa</taxon>
        <taxon>Ecdysozoa</taxon>
        <taxon>Arthropoda</taxon>
        <taxon>Hexapoda</taxon>
        <taxon>Insecta</taxon>
        <taxon>Pterygota</taxon>
        <taxon>Neoptera</taxon>
        <taxon>Endopterygota</taxon>
        <taxon>Diptera</taxon>
        <taxon>Nematocera</taxon>
        <taxon>Culicoidea</taxon>
        <taxon>Culicidae</taxon>
        <taxon>Anophelinae</taxon>
        <taxon>Anopheles</taxon>
        <taxon>culicifacies species complex</taxon>
    </lineage>
</organism>